<dbReference type="STRING" id="1279085.S0DXH5"/>
<evidence type="ECO:0000313" key="1">
    <source>
        <dbReference type="EMBL" id="CCT65173.1"/>
    </source>
</evidence>
<dbReference type="VEuPathDB" id="FungiDB:FFUJ_02093"/>
<dbReference type="HOGENOM" id="CLU_2574059_0_0_1"/>
<evidence type="ECO:0000313" key="2">
    <source>
        <dbReference type="Proteomes" id="UP000016800"/>
    </source>
</evidence>
<accession>S0DXH5</accession>
<sequence length="81" mass="9376">MAALFPSLVAEMVKFANKKAVPFLVFNTAHRAMTTLSQIDHSIKIYLNKLNDMKIFLIERRSKLVAERYLRRLPIPSTLLM</sequence>
<dbReference type="AlphaFoldDB" id="S0DXH5"/>
<protein>
    <submittedName>
        <fullName evidence="1">Uncharacterized protein</fullName>
    </submittedName>
</protein>
<proteinExistence type="predicted"/>
<gene>
    <name evidence="1" type="ORF">FFUJ_02093</name>
</gene>
<dbReference type="EMBL" id="HF679025">
    <property type="protein sequence ID" value="CCT65173.1"/>
    <property type="molecule type" value="Genomic_DNA"/>
</dbReference>
<dbReference type="GeneID" id="35395576"/>
<organism evidence="1 2">
    <name type="scientific">Gibberella fujikuroi (strain CBS 195.34 / IMI 58289 / NRRL A-6831)</name>
    <name type="common">Bakanae and foot rot disease fungus</name>
    <name type="synonym">Fusarium fujikuroi</name>
    <dbReference type="NCBI Taxonomy" id="1279085"/>
    <lineage>
        <taxon>Eukaryota</taxon>
        <taxon>Fungi</taxon>
        <taxon>Dikarya</taxon>
        <taxon>Ascomycota</taxon>
        <taxon>Pezizomycotina</taxon>
        <taxon>Sordariomycetes</taxon>
        <taxon>Hypocreomycetidae</taxon>
        <taxon>Hypocreales</taxon>
        <taxon>Nectriaceae</taxon>
        <taxon>Fusarium</taxon>
        <taxon>Fusarium fujikuroi species complex</taxon>
    </lineage>
</organism>
<reference evidence="2" key="1">
    <citation type="journal article" date="2013" name="PLoS Pathog.">
        <title>Deciphering the cryptic genome: genome-wide analyses of the rice pathogen Fusarium fujikuroi reveal complex regulation of secondary metabolism and novel metabolites.</title>
        <authorList>
            <person name="Wiemann P."/>
            <person name="Sieber C.M."/>
            <person name="von Bargen K.W."/>
            <person name="Studt L."/>
            <person name="Niehaus E.M."/>
            <person name="Espino J.J."/>
            <person name="Huss K."/>
            <person name="Michielse C.B."/>
            <person name="Albermann S."/>
            <person name="Wagner D."/>
            <person name="Bergner S.V."/>
            <person name="Connolly L.R."/>
            <person name="Fischer A."/>
            <person name="Reuter G."/>
            <person name="Kleigrewe K."/>
            <person name="Bald T."/>
            <person name="Wingfield B.D."/>
            <person name="Ophir R."/>
            <person name="Freeman S."/>
            <person name="Hippler M."/>
            <person name="Smith K.M."/>
            <person name="Brown D.W."/>
            <person name="Proctor R.H."/>
            <person name="Munsterkotter M."/>
            <person name="Freitag M."/>
            <person name="Humpf H.U."/>
            <person name="Guldener U."/>
            <person name="Tudzynski B."/>
        </authorList>
    </citation>
    <scope>NUCLEOTIDE SEQUENCE [LARGE SCALE GENOMIC DNA]</scope>
    <source>
        <strain evidence="2">CBS 195.34 / IMI 58289 / NRRL A-6831</strain>
    </source>
</reference>
<name>S0DXH5_GIBF5</name>
<dbReference type="Proteomes" id="UP000016800">
    <property type="component" value="Chromosome III"/>
</dbReference>
<keyword evidence="2" id="KW-1185">Reference proteome</keyword>
<dbReference type="RefSeq" id="XP_023427254.1">
    <property type="nucleotide sequence ID" value="XM_023573786.1"/>
</dbReference>